<dbReference type="PANTHER" id="PTHR34294:SF1">
    <property type="entry name" value="TRANSCRIPTIONAL REGULATOR LSRR"/>
    <property type="match status" value="1"/>
</dbReference>
<gene>
    <name evidence="6" type="ORF">HNQ77_004836</name>
</gene>
<evidence type="ECO:0000256" key="4">
    <source>
        <dbReference type="ARBA" id="ARBA00023163"/>
    </source>
</evidence>
<dbReference type="EMBL" id="JACHEK010000011">
    <property type="protein sequence ID" value="MBB6146855.1"/>
    <property type="molecule type" value="Genomic_DNA"/>
</dbReference>
<dbReference type="Gene3D" id="1.10.10.10">
    <property type="entry name" value="Winged helix-like DNA-binding domain superfamily/Winged helix DNA-binding domain"/>
    <property type="match status" value="1"/>
</dbReference>
<dbReference type="InterPro" id="IPR036388">
    <property type="entry name" value="WH-like_DNA-bd_sf"/>
</dbReference>
<reference evidence="6 7" key="1">
    <citation type="submission" date="2020-08" db="EMBL/GenBank/DDBJ databases">
        <title>Genomic Encyclopedia of Type Strains, Phase IV (KMG-IV): sequencing the most valuable type-strain genomes for metagenomic binning, comparative biology and taxonomic classification.</title>
        <authorList>
            <person name="Goeker M."/>
        </authorList>
    </citation>
    <scope>NUCLEOTIDE SEQUENCE [LARGE SCALE GENOMIC DNA]</scope>
    <source>
        <strain evidence="6 7">DSM 103733</strain>
    </source>
</reference>
<protein>
    <submittedName>
        <fullName evidence="6">DNA-binding transcriptional regulator LsrR (DeoR family)</fullName>
    </submittedName>
</protein>
<dbReference type="SUPFAM" id="SSF100950">
    <property type="entry name" value="NagB/RpiA/CoA transferase-like"/>
    <property type="match status" value="1"/>
</dbReference>
<accession>A0A841K1I6</accession>
<dbReference type="GO" id="GO:0030246">
    <property type="term" value="F:carbohydrate binding"/>
    <property type="evidence" value="ECO:0007669"/>
    <property type="project" value="InterPro"/>
</dbReference>
<keyword evidence="3 6" id="KW-0238">DNA-binding</keyword>
<sequence length="359" mass="40058">MPRPSKRPKTADMIQAATLFYVNGKRKGDIATAMTTDTREVTWLLEEAKKRGIVKIQVQGTIATDLEEKIRSKYPHIQKVIIAVGNQVTAPEKHAELHRRWGIMAADYFEKLLQKQPIDQPIHIGVSGGEHLLEFVNAVQPVTRENVYVHVTALVGRGRLSLGSSHIDPVVAATILWSHCGYLPGHIEYATVSPYVSKAPGAEGRRAVREEIAKLETNQTLMDVIRRIDGIDIAFVSMGTVNPGRVNPITRNRVTMTSLLEKIVTPAQLEQEGAVGEMVYCCFDAQGNWQKKWEFFVTAGHGTRYAGVEFYKHMVATGRKVVCFGGPFMLNAIKVALKTKMFNVWITDEYTARQIAESD</sequence>
<evidence type="ECO:0000259" key="5">
    <source>
        <dbReference type="Pfam" id="PF04198"/>
    </source>
</evidence>
<comment type="similarity">
    <text evidence="1">Belongs to the SorC transcriptional regulatory family.</text>
</comment>
<name>A0A841K1I6_9BACT</name>
<dbReference type="InterPro" id="IPR037171">
    <property type="entry name" value="NagB/RpiA_transferase-like"/>
</dbReference>
<keyword evidence="7" id="KW-1185">Reference proteome</keyword>
<evidence type="ECO:0000256" key="2">
    <source>
        <dbReference type="ARBA" id="ARBA00023015"/>
    </source>
</evidence>
<proteinExistence type="inferred from homology"/>
<dbReference type="Pfam" id="PF04198">
    <property type="entry name" value="Sugar-bind"/>
    <property type="match status" value="1"/>
</dbReference>
<keyword evidence="2" id="KW-0805">Transcription regulation</keyword>
<dbReference type="Proteomes" id="UP000538666">
    <property type="component" value="Unassembled WGS sequence"/>
</dbReference>
<dbReference type="InterPro" id="IPR007324">
    <property type="entry name" value="Sugar-bd_dom_put"/>
</dbReference>
<evidence type="ECO:0000313" key="6">
    <source>
        <dbReference type="EMBL" id="MBB6146855.1"/>
    </source>
</evidence>
<dbReference type="PANTHER" id="PTHR34294">
    <property type="entry name" value="TRANSCRIPTIONAL REGULATOR-RELATED"/>
    <property type="match status" value="1"/>
</dbReference>
<dbReference type="RefSeq" id="WP_184085242.1">
    <property type="nucleotide sequence ID" value="NZ_JACHEK010000011.1"/>
</dbReference>
<keyword evidence="4" id="KW-0804">Transcription</keyword>
<evidence type="ECO:0000256" key="1">
    <source>
        <dbReference type="ARBA" id="ARBA00010466"/>
    </source>
</evidence>
<evidence type="ECO:0000256" key="3">
    <source>
        <dbReference type="ARBA" id="ARBA00023125"/>
    </source>
</evidence>
<organism evidence="6 7">
    <name type="scientific">Silvibacterium bohemicum</name>
    <dbReference type="NCBI Taxonomy" id="1577686"/>
    <lineage>
        <taxon>Bacteria</taxon>
        <taxon>Pseudomonadati</taxon>
        <taxon>Acidobacteriota</taxon>
        <taxon>Terriglobia</taxon>
        <taxon>Terriglobales</taxon>
        <taxon>Acidobacteriaceae</taxon>
        <taxon>Silvibacterium</taxon>
    </lineage>
</organism>
<dbReference type="InterPro" id="IPR051054">
    <property type="entry name" value="SorC_transcr_regulators"/>
</dbReference>
<dbReference type="Gene3D" id="3.40.50.1360">
    <property type="match status" value="1"/>
</dbReference>
<comment type="caution">
    <text evidence="6">The sequence shown here is derived from an EMBL/GenBank/DDBJ whole genome shotgun (WGS) entry which is preliminary data.</text>
</comment>
<feature type="domain" description="Sugar-binding" evidence="5">
    <location>
        <begin position="213"/>
        <end position="355"/>
    </location>
</feature>
<dbReference type="AlphaFoldDB" id="A0A841K1I6"/>
<evidence type="ECO:0000313" key="7">
    <source>
        <dbReference type="Proteomes" id="UP000538666"/>
    </source>
</evidence>
<dbReference type="GO" id="GO:0003677">
    <property type="term" value="F:DNA binding"/>
    <property type="evidence" value="ECO:0007669"/>
    <property type="project" value="UniProtKB-KW"/>
</dbReference>